<organism evidence="1 2">
    <name type="scientific">Fischerella muscicola CCMEE 5323</name>
    <dbReference type="NCBI Taxonomy" id="2019572"/>
    <lineage>
        <taxon>Bacteria</taxon>
        <taxon>Bacillati</taxon>
        <taxon>Cyanobacteriota</taxon>
        <taxon>Cyanophyceae</taxon>
        <taxon>Nostocales</taxon>
        <taxon>Hapalosiphonaceae</taxon>
        <taxon>Fischerella</taxon>
    </lineage>
</organism>
<dbReference type="AlphaFoldDB" id="A0A2N6K3R1"/>
<name>A0A2N6K3R1_FISMU</name>
<proteinExistence type="predicted"/>
<keyword evidence="2" id="KW-1185">Reference proteome</keyword>
<evidence type="ECO:0000313" key="2">
    <source>
        <dbReference type="Proteomes" id="UP000235036"/>
    </source>
</evidence>
<comment type="caution">
    <text evidence="1">The sequence shown here is derived from an EMBL/GenBank/DDBJ whole genome shotgun (WGS) entry which is preliminary data.</text>
</comment>
<evidence type="ECO:0008006" key="3">
    <source>
        <dbReference type="Google" id="ProtNLM"/>
    </source>
</evidence>
<dbReference type="Proteomes" id="UP000235036">
    <property type="component" value="Unassembled WGS sequence"/>
</dbReference>
<accession>A0A2N6K3R1</accession>
<reference evidence="1 2" key="1">
    <citation type="submission" date="2017-08" db="EMBL/GenBank/DDBJ databases">
        <title>Genomes of Fischerella (Mastigocladus) sp. strains.</title>
        <authorList>
            <person name="Miller S.R."/>
        </authorList>
    </citation>
    <scope>NUCLEOTIDE SEQUENCE [LARGE SCALE GENOMIC DNA]</scope>
    <source>
        <strain evidence="1 2">CCMEE 5323</strain>
    </source>
</reference>
<evidence type="ECO:0000313" key="1">
    <source>
        <dbReference type="EMBL" id="PLZ90294.1"/>
    </source>
</evidence>
<protein>
    <recommendedName>
        <fullName evidence="3">Bacteriocin</fullName>
    </recommendedName>
</protein>
<sequence>MSTIQVTDLKPAGFGLFSDSESFLTELSGEEIGSISGGATPYVIIGFIARSSGACGELIGAAIGAAYTYYLSQRSN</sequence>
<dbReference type="RefSeq" id="WP_016864766.1">
    <property type="nucleotide sequence ID" value="NZ_CAWNVR010000333.1"/>
</dbReference>
<gene>
    <name evidence="1" type="ORF">CEN44_11035</name>
</gene>
<dbReference type="EMBL" id="NRQW01000238">
    <property type="protein sequence ID" value="PLZ90294.1"/>
    <property type="molecule type" value="Genomic_DNA"/>
</dbReference>